<dbReference type="CDD" id="cd12254">
    <property type="entry name" value="RRM_hnRNPH_ESRPs_RBM12_like"/>
    <property type="match status" value="1"/>
</dbReference>
<organism evidence="5 6">
    <name type="scientific">Toxocara canis</name>
    <name type="common">Canine roundworm</name>
    <dbReference type="NCBI Taxonomy" id="6265"/>
    <lineage>
        <taxon>Eukaryota</taxon>
        <taxon>Metazoa</taxon>
        <taxon>Ecdysozoa</taxon>
        <taxon>Nematoda</taxon>
        <taxon>Chromadorea</taxon>
        <taxon>Rhabditida</taxon>
        <taxon>Spirurina</taxon>
        <taxon>Ascaridomorpha</taxon>
        <taxon>Ascaridoidea</taxon>
        <taxon>Toxocaridae</taxon>
        <taxon>Toxocara</taxon>
    </lineage>
</organism>
<dbReference type="AlphaFoldDB" id="A0A0B2VXK4"/>
<gene>
    <name evidence="5" type="primary">HNRNPF</name>
    <name evidence="5" type="ORF">Tcan_13609</name>
</gene>
<dbReference type="PANTHER" id="PTHR13976">
    <property type="entry name" value="HETEROGENEOUS NUCLEAR RIBONUCLEOPROTEIN-RELATED"/>
    <property type="match status" value="1"/>
</dbReference>
<dbReference type="STRING" id="6265.A0A0B2VXK4"/>
<dbReference type="InterPro" id="IPR000504">
    <property type="entry name" value="RRM_dom"/>
</dbReference>
<evidence type="ECO:0000256" key="2">
    <source>
        <dbReference type="ARBA" id="ARBA00022884"/>
    </source>
</evidence>
<dbReference type="InterPro" id="IPR012677">
    <property type="entry name" value="Nucleotide-bd_a/b_plait_sf"/>
</dbReference>
<dbReference type="EMBL" id="JPKZ01000627">
    <property type="protein sequence ID" value="KHN86388.1"/>
    <property type="molecule type" value="Genomic_DNA"/>
</dbReference>
<evidence type="ECO:0000256" key="1">
    <source>
        <dbReference type="ARBA" id="ARBA00022737"/>
    </source>
</evidence>
<comment type="caution">
    <text evidence="5">The sequence shown here is derived from an EMBL/GenBank/DDBJ whole genome shotgun (WGS) entry which is preliminary data.</text>
</comment>
<dbReference type="OrthoDB" id="431068at2759"/>
<protein>
    <submittedName>
        <fullName evidence="5">Heterogeneous nuclear ribonucleoprotein F</fullName>
    </submittedName>
</protein>
<name>A0A0B2VXK4_TOXCA</name>
<dbReference type="SMART" id="SM00360">
    <property type="entry name" value="RRM"/>
    <property type="match status" value="4"/>
</dbReference>
<feature type="domain" description="RRM" evidence="4">
    <location>
        <begin position="6"/>
        <end position="81"/>
    </location>
</feature>
<accession>A0A0B2VXK4</accession>
<dbReference type="InterPro" id="IPR050666">
    <property type="entry name" value="ESRP"/>
</dbReference>
<evidence type="ECO:0000259" key="4">
    <source>
        <dbReference type="PROSITE" id="PS50102"/>
    </source>
</evidence>
<dbReference type="PROSITE" id="PS50102">
    <property type="entry name" value="RRM"/>
    <property type="match status" value="4"/>
</dbReference>
<keyword evidence="5" id="KW-0687">Ribonucleoprotein</keyword>
<feature type="domain" description="RRM" evidence="4">
    <location>
        <begin position="263"/>
        <end position="338"/>
    </location>
</feature>
<dbReference type="InterPro" id="IPR035979">
    <property type="entry name" value="RBD_domain_sf"/>
</dbReference>
<evidence type="ECO:0000256" key="3">
    <source>
        <dbReference type="PROSITE-ProRule" id="PRU00176"/>
    </source>
</evidence>
<sequence length="602" mass="67516">MNPETNYIRLRGLPFAAKESDVRNFLQGITAKTITFTLTSSGRASGECYVELNDNNAVKEALKLDRNEISGRYIEVFTVSEGELAMMVRHGVIRRSGESESRYASNYVVRLRGLPYSANVDDIKEFFKGLDVADVVIDKEQGGRPSGEAFVRLASKEHAELALERSKNNMGSRYVEVFRSSGEEMDNSFYTSRGIPPPMGGPIPLRGLSPASDPRYGYGGYGRFGGPMRGGVGYPRPAPYDRPYDRYSRYEPEYDEFEYDAAAKVFMRGLPYNVTALDIEEFFKPLNCVEIKLGYNEDRRLSGDGIVLFSTMAEARDALSRNKNNIGSRYIELFPGTNVPYPTKYTTFRLIGGTGPSGRGPYGRYSSYVEVFRSSGEEMDNSFYTSRGIPPPMGGPIPLRGLSPASDPRYGYGGYGRFGGPMRGGVGYPRPAPYDRPYDRYSRYEPEYDEFEYDAAAKVFMRGLPYNVTALDIEEFFKPLNCVEIKLGYNEDRRLSGDGIVLFSTMAEARDALSRNKNNIGSRYIELFPGTNVPYPTKYTTFRLIGGTGPSGRGPYGRYSSFADDEDYSGYGVGGQQYYNDQYEGRQSRYGREWGEPARSAW</sequence>
<evidence type="ECO:0000313" key="6">
    <source>
        <dbReference type="Proteomes" id="UP000031036"/>
    </source>
</evidence>
<feature type="domain" description="RRM" evidence="4">
    <location>
        <begin position="457"/>
        <end position="532"/>
    </location>
</feature>
<keyword evidence="1" id="KW-0677">Repeat</keyword>
<keyword evidence="2 3" id="KW-0694">RNA-binding</keyword>
<dbReference type="Gene3D" id="3.30.70.330">
    <property type="match status" value="4"/>
</dbReference>
<reference evidence="5 6" key="1">
    <citation type="submission" date="2014-11" db="EMBL/GenBank/DDBJ databases">
        <title>Genetic blueprint of the zoonotic pathogen Toxocara canis.</title>
        <authorList>
            <person name="Zhu X.-Q."/>
            <person name="Korhonen P.K."/>
            <person name="Cai H."/>
            <person name="Young N.D."/>
            <person name="Nejsum P."/>
            <person name="von Samson-Himmelstjerna G."/>
            <person name="Boag P.R."/>
            <person name="Tan P."/>
            <person name="Li Q."/>
            <person name="Min J."/>
            <person name="Yang Y."/>
            <person name="Wang X."/>
            <person name="Fang X."/>
            <person name="Hall R.S."/>
            <person name="Hofmann A."/>
            <person name="Sternberg P.W."/>
            <person name="Jex A.R."/>
            <person name="Gasser R.B."/>
        </authorList>
    </citation>
    <scope>NUCLEOTIDE SEQUENCE [LARGE SCALE GENOMIC DNA]</scope>
    <source>
        <strain evidence="5">PN_DK_2014</strain>
    </source>
</reference>
<keyword evidence="6" id="KW-1185">Reference proteome</keyword>
<dbReference type="GO" id="GO:1990904">
    <property type="term" value="C:ribonucleoprotein complex"/>
    <property type="evidence" value="ECO:0007669"/>
    <property type="project" value="UniProtKB-KW"/>
</dbReference>
<proteinExistence type="predicted"/>
<dbReference type="SUPFAM" id="SSF54928">
    <property type="entry name" value="RNA-binding domain, RBD"/>
    <property type="match status" value="4"/>
</dbReference>
<dbReference type="Proteomes" id="UP000031036">
    <property type="component" value="Unassembled WGS sequence"/>
</dbReference>
<feature type="domain" description="RRM" evidence="4">
    <location>
        <begin position="107"/>
        <end position="182"/>
    </location>
</feature>
<dbReference type="GO" id="GO:0003723">
    <property type="term" value="F:RNA binding"/>
    <property type="evidence" value="ECO:0007669"/>
    <property type="project" value="UniProtKB-UniRule"/>
</dbReference>
<dbReference type="Pfam" id="PF00076">
    <property type="entry name" value="RRM_1"/>
    <property type="match status" value="3"/>
</dbReference>
<evidence type="ECO:0000313" key="5">
    <source>
        <dbReference type="EMBL" id="KHN86388.1"/>
    </source>
</evidence>